<evidence type="ECO:0000256" key="1">
    <source>
        <dbReference type="SAM" id="MobiDB-lite"/>
    </source>
</evidence>
<dbReference type="EMBL" id="MCGQ01000016">
    <property type="protein sequence ID" value="OXY94233.1"/>
    <property type="molecule type" value="Genomic_DNA"/>
</dbReference>
<organism evidence="2 3">
    <name type="scientific">Streptomyces diastatochromogenes</name>
    <dbReference type="NCBI Taxonomy" id="42236"/>
    <lineage>
        <taxon>Bacteria</taxon>
        <taxon>Bacillati</taxon>
        <taxon>Actinomycetota</taxon>
        <taxon>Actinomycetes</taxon>
        <taxon>Kitasatosporales</taxon>
        <taxon>Streptomycetaceae</taxon>
        <taxon>Streptomyces</taxon>
    </lineage>
</organism>
<evidence type="ECO:0000313" key="2">
    <source>
        <dbReference type="EMBL" id="OXY94233.1"/>
    </source>
</evidence>
<evidence type="ECO:0000313" key="3">
    <source>
        <dbReference type="Proteomes" id="UP000215483"/>
    </source>
</evidence>
<comment type="caution">
    <text evidence="2">The sequence shown here is derived from an EMBL/GenBank/DDBJ whole genome shotgun (WGS) entry which is preliminary data.</text>
</comment>
<protein>
    <submittedName>
        <fullName evidence="2">Uncharacterized protein</fullName>
    </submittedName>
</protein>
<sequence length="90" mass="9508">MARTEPARMRVKATRMPEVRGSLRKRAPAATATAGLTYVMTVERVGPTSLISSRKATKASAVQMTPRPAREARTWPDGTVDGQVAAAAGA</sequence>
<dbReference type="Proteomes" id="UP000215483">
    <property type="component" value="Unassembled WGS sequence"/>
</dbReference>
<reference evidence="2 3" key="1">
    <citation type="submission" date="2016-07" db="EMBL/GenBank/DDBJ databases">
        <title>Draft genome of Streptomyces diastatochromogenes.</title>
        <authorList>
            <person name="Podduturi R."/>
            <person name="Lukassen M.B."/>
            <person name="Clausen N."/>
            <person name="Nielsen J.L."/>
            <person name="Jorgensen N.O."/>
        </authorList>
    </citation>
    <scope>NUCLEOTIDE SEQUENCE [LARGE SCALE GENOMIC DNA]</scope>
    <source>
        <strain evidence="2 3">DSM 40608</strain>
    </source>
</reference>
<feature type="region of interest" description="Disordered" evidence="1">
    <location>
        <begin position="53"/>
        <end position="90"/>
    </location>
</feature>
<proteinExistence type="predicted"/>
<name>A0A233SF13_STRDA</name>
<accession>A0A233SF13</accession>
<dbReference type="AlphaFoldDB" id="A0A233SF13"/>
<gene>
    <name evidence="2" type="ORF">BEK98_20415</name>
</gene>
<keyword evidence="3" id="KW-1185">Reference proteome</keyword>